<gene>
    <name evidence="1" type="primary">Zbed5_2</name>
    <name evidence="1" type="ORF">FOF47_R22097</name>
</gene>
<sequence>QWDKSRDVAELAVLHVFIHYQPQLKIINDLSWEHLATKNTELNNFFTKSLLLGQKHKVLNNFLESHGLSWNKSADICVDDTKARVDKTAGTLARLEAVVLNCSIFFHAQFRNKTKQKPDSLRNVFDEATKVVNFMKTQ</sequence>
<dbReference type="Proteomes" id="UP000475037">
    <property type="component" value="Unassembled WGS sequence"/>
</dbReference>
<keyword evidence="2" id="KW-1185">Reference proteome</keyword>
<feature type="non-terminal residue" evidence="1">
    <location>
        <position position="1"/>
    </location>
</feature>
<name>A0A6G1ALU0_CROCR</name>
<comment type="caution">
    <text evidence="1">The sequence shown here is derived from an EMBL/GenBank/DDBJ whole genome shotgun (WGS) entry which is preliminary data.</text>
</comment>
<reference evidence="1 2" key="1">
    <citation type="submission" date="2019-11" db="EMBL/GenBank/DDBJ databases">
        <authorList>
            <person name="Yang C."/>
            <person name="Li F."/>
        </authorList>
    </citation>
    <scope>NUCLEOTIDE SEQUENCE [LARGE SCALE GENOMIC DNA]</scope>
    <source>
        <strain evidence="1">KB4526</strain>
        <tissue evidence="1">Muscle</tissue>
    </source>
</reference>
<dbReference type="EMBL" id="VOAJ01004979">
    <property type="protein sequence ID" value="KAF0876738.1"/>
    <property type="molecule type" value="Genomic_DNA"/>
</dbReference>
<protein>
    <submittedName>
        <fullName evidence="1">ZBED5 protein</fullName>
    </submittedName>
</protein>
<evidence type="ECO:0000313" key="1">
    <source>
        <dbReference type="EMBL" id="KAF0876738.1"/>
    </source>
</evidence>
<evidence type="ECO:0000313" key="2">
    <source>
        <dbReference type="Proteomes" id="UP000475037"/>
    </source>
</evidence>
<dbReference type="AlphaFoldDB" id="A0A6G1ALU0"/>
<accession>A0A6G1ALU0</accession>
<organism evidence="1 2">
    <name type="scientific">Crocuta crocuta</name>
    <name type="common">Spotted hyena</name>
    <dbReference type="NCBI Taxonomy" id="9678"/>
    <lineage>
        <taxon>Eukaryota</taxon>
        <taxon>Metazoa</taxon>
        <taxon>Chordata</taxon>
        <taxon>Craniata</taxon>
        <taxon>Vertebrata</taxon>
        <taxon>Euteleostomi</taxon>
        <taxon>Mammalia</taxon>
        <taxon>Eutheria</taxon>
        <taxon>Laurasiatheria</taxon>
        <taxon>Carnivora</taxon>
        <taxon>Feliformia</taxon>
        <taxon>Hyaenidae</taxon>
        <taxon>Crocuta</taxon>
    </lineage>
</organism>
<feature type="non-terminal residue" evidence="1">
    <location>
        <position position="138"/>
    </location>
</feature>
<proteinExistence type="predicted"/>